<keyword evidence="3" id="KW-0731">Sigma factor</keyword>
<dbReference type="Proteomes" id="UP000268285">
    <property type="component" value="Unassembled WGS sequence"/>
</dbReference>
<feature type="domain" description="RNA polymerase sigma factor 70 region 4 type 2" evidence="7">
    <location>
        <begin position="236"/>
        <end position="264"/>
    </location>
</feature>
<evidence type="ECO:0000256" key="5">
    <source>
        <dbReference type="ARBA" id="ARBA00023163"/>
    </source>
</evidence>
<gene>
    <name evidence="8" type="ORF">LAUMK142_04931</name>
</gene>
<protein>
    <recommendedName>
        <fullName evidence="7">RNA polymerase sigma factor 70 region 4 type 2 domain-containing protein</fullName>
    </recommendedName>
</protein>
<dbReference type="RefSeq" id="WP_036407410.1">
    <property type="nucleotide sequence ID" value="NZ_JAIENV010000140.1"/>
</dbReference>
<name>A0A498R172_9MYCO</name>
<dbReference type="Pfam" id="PF08281">
    <property type="entry name" value="Sigma70_r4_2"/>
    <property type="match status" value="1"/>
</dbReference>
<sequence>MDRPDRTPGSRVDPAHVQPDDQGVEPDEPGEPDNDGDYLGYDGDNDQLIDEWLGDKELTAEQENLLRLVGDEELLLELQLHGFAGRPWDRFAREMARYGMGVISSWIRRCVIYGRVKKLTGFGLGRRDGWPDAELCDDLATDTVVVALDYFRERVLRAGRWEASRGASLGTFFIGQCLYRFANVYTKALRAETARQEHREIPDGEMPEEWFDPIRGIEAEVVARQDVADALAQVSTERARQALVLKHIGGYSYEEIAERLGMSDARQIGNMLDYQRAQRRQRRSG</sequence>
<evidence type="ECO:0000256" key="2">
    <source>
        <dbReference type="ARBA" id="ARBA00023015"/>
    </source>
</evidence>
<dbReference type="GO" id="GO:0006352">
    <property type="term" value="P:DNA-templated transcription initiation"/>
    <property type="evidence" value="ECO:0007669"/>
    <property type="project" value="InterPro"/>
</dbReference>
<evidence type="ECO:0000256" key="4">
    <source>
        <dbReference type="ARBA" id="ARBA00023125"/>
    </source>
</evidence>
<evidence type="ECO:0000256" key="6">
    <source>
        <dbReference type="SAM" id="MobiDB-lite"/>
    </source>
</evidence>
<feature type="region of interest" description="Disordered" evidence="6">
    <location>
        <begin position="1"/>
        <end position="41"/>
    </location>
</feature>
<dbReference type="Gene3D" id="1.10.10.10">
    <property type="entry name" value="Winged helix-like DNA-binding domain superfamily/Winged helix DNA-binding domain"/>
    <property type="match status" value="1"/>
</dbReference>
<dbReference type="InterPro" id="IPR036388">
    <property type="entry name" value="WH-like_DNA-bd_sf"/>
</dbReference>
<evidence type="ECO:0000259" key="7">
    <source>
        <dbReference type="Pfam" id="PF08281"/>
    </source>
</evidence>
<evidence type="ECO:0000256" key="1">
    <source>
        <dbReference type="ARBA" id="ARBA00010641"/>
    </source>
</evidence>
<dbReference type="InterPro" id="IPR013249">
    <property type="entry name" value="RNA_pol_sigma70_r4_t2"/>
</dbReference>
<proteinExistence type="inferred from homology"/>
<keyword evidence="5" id="KW-0804">Transcription</keyword>
<dbReference type="GO" id="GO:0003677">
    <property type="term" value="F:DNA binding"/>
    <property type="evidence" value="ECO:0007669"/>
    <property type="project" value="UniProtKB-KW"/>
</dbReference>
<feature type="compositionally biased region" description="Acidic residues" evidence="6">
    <location>
        <begin position="22"/>
        <end position="36"/>
    </location>
</feature>
<dbReference type="EMBL" id="UPHU01000001">
    <property type="protein sequence ID" value="VBA55044.1"/>
    <property type="molecule type" value="Genomic_DNA"/>
</dbReference>
<accession>A0A498R172</accession>
<evidence type="ECO:0000313" key="9">
    <source>
        <dbReference type="Proteomes" id="UP000268285"/>
    </source>
</evidence>
<dbReference type="AlphaFoldDB" id="A0A498R172"/>
<evidence type="ECO:0000256" key="3">
    <source>
        <dbReference type="ARBA" id="ARBA00023082"/>
    </source>
</evidence>
<keyword evidence="9" id="KW-1185">Reference proteome</keyword>
<dbReference type="InterPro" id="IPR013324">
    <property type="entry name" value="RNA_pol_sigma_r3/r4-like"/>
</dbReference>
<dbReference type="SUPFAM" id="SSF88659">
    <property type="entry name" value="Sigma3 and sigma4 domains of RNA polymerase sigma factors"/>
    <property type="match status" value="1"/>
</dbReference>
<keyword evidence="4" id="KW-0238">DNA-binding</keyword>
<evidence type="ECO:0000313" key="8">
    <source>
        <dbReference type="EMBL" id="VBA55044.1"/>
    </source>
</evidence>
<organism evidence="8 9">
    <name type="scientific">Mycobacterium pseudokansasii</name>
    <dbReference type="NCBI Taxonomy" id="2341080"/>
    <lineage>
        <taxon>Bacteria</taxon>
        <taxon>Bacillati</taxon>
        <taxon>Actinomycetota</taxon>
        <taxon>Actinomycetes</taxon>
        <taxon>Mycobacteriales</taxon>
        <taxon>Mycobacteriaceae</taxon>
        <taxon>Mycobacterium</taxon>
    </lineage>
</organism>
<comment type="similarity">
    <text evidence="1">Belongs to the sigma-70 factor family. ECF subfamily.</text>
</comment>
<dbReference type="GO" id="GO:0016987">
    <property type="term" value="F:sigma factor activity"/>
    <property type="evidence" value="ECO:0007669"/>
    <property type="project" value="UniProtKB-KW"/>
</dbReference>
<keyword evidence="2" id="KW-0805">Transcription regulation</keyword>
<dbReference type="OrthoDB" id="3215396at2"/>
<reference evidence="8 9" key="1">
    <citation type="submission" date="2018-09" db="EMBL/GenBank/DDBJ databases">
        <authorList>
            <person name="Tagini F."/>
        </authorList>
    </citation>
    <scope>NUCLEOTIDE SEQUENCE [LARGE SCALE GENOMIC DNA]</scope>
    <source>
        <strain evidence="8 9">MK142</strain>
    </source>
</reference>
<dbReference type="CDD" id="cd06171">
    <property type="entry name" value="Sigma70_r4"/>
    <property type="match status" value="1"/>
</dbReference>